<dbReference type="Pfam" id="PF01471">
    <property type="entry name" value="PG_binding_1"/>
    <property type="match status" value="1"/>
</dbReference>
<dbReference type="InterPro" id="IPR010982">
    <property type="entry name" value="Lambda_DNA-bd_dom_sf"/>
</dbReference>
<dbReference type="PROSITE" id="PS50943">
    <property type="entry name" value="HTH_CROC1"/>
    <property type="match status" value="1"/>
</dbReference>
<dbReference type="EMBL" id="AOPZ01000231">
    <property type="protein sequence ID" value="EPH42399.1"/>
    <property type="molecule type" value="Genomic_DNA"/>
</dbReference>
<feature type="transmembrane region" description="Helical" evidence="2">
    <location>
        <begin position="122"/>
        <end position="141"/>
    </location>
</feature>
<evidence type="ECO:0000256" key="1">
    <source>
        <dbReference type="SAM" id="MobiDB-lite"/>
    </source>
</evidence>
<dbReference type="OrthoDB" id="9815541at2"/>
<keyword evidence="2" id="KW-1133">Transmembrane helix</keyword>
<dbReference type="Gene3D" id="1.10.260.40">
    <property type="entry name" value="lambda repressor-like DNA-binding domains"/>
    <property type="match status" value="1"/>
</dbReference>
<protein>
    <recommendedName>
        <fullName evidence="3">HTH cro/C1-type domain-containing protein</fullName>
    </recommendedName>
</protein>
<dbReference type="InterPro" id="IPR036365">
    <property type="entry name" value="PGBD-like_sf"/>
</dbReference>
<sequence length="268" mass="28848">MSRWKELPASLDRRVWQLVVQMRALKDHSGLSQSALAAKTSYSGSSWARYLNGKAVPPREAVEELARTCGADPGRLLALRDVAVEAWGSEGPEGAVGGEGAEGTDGGRDGPPRSPGVPRRRLLAGVVCAALLAVVAGLLIGRPWDGDGSSSEGRRDRQEQASQQGQQGDERGVFVFRPGKRHRCDISRKDGDLYAGYSLSTEVLLDTNSTSWDVVEAQCLLRHHGQDPGTVDGAYGERTKDAARRFQKAEHLAPDGIVGPDTWGALRR</sequence>
<feature type="region of interest" description="Disordered" evidence="1">
    <location>
        <begin position="88"/>
        <end position="117"/>
    </location>
</feature>
<evidence type="ECO:0000313" key="4">
    <source>
        <dbReference type="EMBL" id="EPH42399.1"/>
    </source>
</evidence>
<evidence type="ECO:0000256" key="2">
    <source>
        <dbReference type="SAM" id="Phobius"/>
    </source>
</evidence>
<name>S3ZI86_9ACTN</name>
<keyword evidence="2" id="KW-0472">Membrane</keyword>
<dbReference type="Pfam" id="PF13560">
    <property type="entry name" value="HTH_31"/>
    <property type="match status" value="1"/>
</dbReference>
<dbReference type="SMART" id="SM00530">
    <property type="entry name" value="HTH_XRE"/>
    <property type="match status" value="1"/>
</dbReference>
<accession>S3ZI86</accession>
<feature type="compositionally biased region" description="Gly residues" evidence="1">
    <location>
        <begin position="94"/>
        <end position="104"/>
    </location>
</feature>
<keyword evidence="2" id="KW-0812">Transmembrane</keyword>
<dbReference type="Gene3D" id="1.10.101.10">
    <property type="entry name" value="PGBD-like superfamily/PGBD"/>
    <property type="match status" value="1"/>
</dbReference>
<reference evidence="4 5" key="1">
    <citation type="submission" date="2013-02" db="EMBL/GenBank/DDBJ databases">
        <title>Draft Genome Sequence of Streptomyces aurantiacus, Which Produces Setomimycin.</title>
        <authorList>
            <person name="Gruening B.A."/>
            <person name="Praeg A."/>
            <person name="Erxleben A."/>
            <person name="Guenther S."/>
            <person name="Mueller M."/>
        </authorList>
    </citation>
    <scope>NUCLEOTIDE SEQUENCE [LARGE SCALE GENOMIC DNA]</scope>
    <source>
        <strain evidence="4 5">JA 4570</strain>
    </source>
</reference>
<proteinExistence type="predicted"/>
<dbReference type="GO" id="GO:0003677">
    <property type="term" value="F:DNA binding"/>
    <property type="evidence" value="ECO:0007669"/>
    <property type="project" value="InterPro"/>
</dbReference>
<evidence type="ECO:0000259" key="3">
    <source>
        <dbReference type="PROSITE" id="PS50943"/>
    </source>
</evidence>
<dbReference type="InterPro" id="IPR001387">
    <property type="entry name" value="Cro/C1-type_HTH"/>
</dbReference>
<organism evidence="4 5">
    <name type="scientific">Streptomyces aurantiacus JA 4570</name>
    <dbReference type="NCBI Taxonomy" id="1286094"/>
    <lineage>
        <taxon>Bacteria</taxon>
        <taxon>Bacillati</taxon>
        <taxon>Actinomycetota</taxon>
        <taxon>Actinomycetes</taxon>
        <taxon>Kitasatosporales</taxon>
        <taxon>Streptomycetaceae</taxon>
        <taxon>Streptomyces</taxon>
        <taxon>Streptomyces aurantiacus group</taxon>
    </lineage>
</organism>
<gene>
    <name evidence="4" type="ORF">STRAU_4539</name>
</gene>
<feature type="region of interest" description="Disordered" evidence="1">
    <location>
        <begin position="146"/>
        <end position="173"/>
    </location>
</feature>
<evidence type="ECO:0000313" key="5">
    <source>
        <dbReference type="Proteomes" id="UP000014629"/>
    </source>
</evidence>
<dbReference type="PATRIC" id="fig|1286094.4.peg.4486"/>
<keyword evidence="5" id="KW-1185">Reference proteome</keyword>
<dbReference type="InterPro" id="IPR002477">
    <property type="entry name" value="Peptidoglycan-bd-like"/>
</dbReference>
<dbReference type="RefSeq" id="WP_016642665.1">
    <property type="nucleotide sequence ID" value="NZ_AOPZ01000231.1"/>
</dbReference>
<dbReference type="InterPro" id="IPR036366">
    <property type="entry name" value="PGBDSf"/>
</dbReference>
<feature type="domain" description="HTH cro/C1-type" evidence="3">
    <location>
        <begin position="22"/>
        <end position="76"/>
    </location>
</feature>
<dbReference type="CDD" id="cd00093">
    <property type="entry name" value="HTH_XRE"/>
    <property type="match status" value="1"/>
</dbReference>
<dbReference type="SUPFAM" id="SSF47090">
    <property type="entry name" value="PGBD-like"/>
    <property type="match status" value="1"/>
</dbReference>
<dbReference type="AlphaFoldDB" id="S3ZI86"/>
<dbReference type="Proteomes" id="UP000014629">
    <property type="component" value="Unassembled WGS sequence"/>
</dbReference>
<dbReference type="SUPFAM" id="SSF47413">
    <property type="entry name" value="lambda repressor-like DNA-binding domains"/>
    <property type="match status" value="1"/>
</dbReference>
<comment type="caution">
    <text evidence="4">The sequence shown here is derived from an EMBL/GenBank/DDBJ whole genome shotgun (WGS) entry which is preliminary data.</text>
</comment>